<evidence type="ECO:0000313" key="3">
    <source>
        <dbReference type="Proteomes" id="UP000826254"/>
    </source>
</evidence>
<evidence type="ECO:0000256" key="1">
    <source>
        <dbReference type="SAM" id="MobiDB-lite"/>
    </source>
</evidence>
<sequence length="117" mass="13244">MKKLRMANTSRTSDAMTLLTKAPKESKNPTFRNEDCGTVTSWVLLASCDLHRRTFASGWIGLSDDRHALVREHPDHLGYDGFEPLADDQFRAPSGPEYRPARLYIREHRGLNDVSTA</sequence>
<feature type="compositionally biased region" description="Basic and acidic residues" evidence="1">
    <location>
        <begin position="22"/>
        <end position="31"/>
    </location>
</feature>
<proteinExistence type="predicted"/>
<protein>
    <submittedName>
        <fullName evidence="2">Uncharacterized protein</fullName>
    </submittedName>
</protein>
<accession>A0A8T8WH24</accession>
<evidence type="ECO:0000313" key="2">
    <source>
        <dbReference type="EMBL" id="QZP39149.1"/>
    </source>
</evidence>
<dbReference type="Proteomes" id="UP000826254">
    <property type="component" value="Chromosome"/>
</dbReference>
<dbReference type="AlphaFoldDB" id="A0A8T8WH24"/>
<feature type="region of interest" description="Disordered" evidence="1">
    <location>
        <begin position="1"/>
        <end position="31"/>
    </location>
</feature>
<dbReference type="KEGG" id="hmp:K6T50_11050"/>
<dbReference type="EMBL" id="CP081958">
    <property type="protein sequence ID" value="QZP39149.1"/>
    <property type="molecule type" value="Genomic_DNA"/>
</dbReference>
<name>A0A8T8WH24_9EURY</name>
<organism evidence="2 3">
    <name type="scientific">Halobaculum magnesiiphilum</name>
    <dbReference type="NCBI Taxonomy" id="1017351"/>
    <lineage>
        <taxon>Archaea</taxon>
        <taxon>Methanobacteriati</taxon>
        <taxon>Methanobacteriota</taxon>
        <taxon>Stenosarchaea group</taxon>
        <taxon>Halobacteria</taxon>
        <taxon>Halobacteriales</taxon>
        <taxon>Haloferacaceae</taxon>
        <taxon>Halobaculum</taxon>
    </lineage>
</organism>
<reference evidence="2 3" key="1">
    <citation type="journal article" date="2021" name="Int. J. Syst. Evol. Microbiol.">
        <title>Halobaculum halophilum sp. nov. and Halobaculum salinum sp. nov., isolated from salt lake and saline soil.</title>
        <authorList>
            <person name="Cui H.L."/>
            <person name="Shi X.W."/>
            <person name="Yin X.M."/>
            <person name="Yang X.Y."/>
            <person name="Hou J."/>
            <person name="Zhu L."/>
        </authorList>
    </citation>
    <scope>NUCLEOTIDE SEQUENCE [LARGE SCALE GENOMIC DNA]</scope>
    <source>
        <strain evidence="2 3">NBRC 109044</strain>
    </source>
</reference>
<dbReference type="RefSeq" id="WP_222608947.1">
    <property type="nucleotide sequence ID" value="NZ_CP081958.1"/>
</dbReference>
<gene>
    <name evidence="2" type="ORF">K6T50_11050</name>
</gene>
<dbReference type="GeneID" id="67178686"/>
<keyword evidence="3" id="KW-1185">Reference proteome</keyword>